<name>A0A328KMR9_9LACT</name>
<accession>A0A328KMR9</accession>
<protein>
    <recommendedName>
        <fullName evidence="3">DUF2190 family protein</fullName>
    </recommendedName>
</protein>
<sequence>MSYVRLDKIKSSAHIETFVHSEDLKNGQFVKVGKILEEHGGEAVEVKKATSDAEAEAIVTTVHGVYQNGKDFDITKEVTKAGKAGRVHVIETGNVISFLVPNDKAKEFKAGDNVGIGENGLGIKKADSGDGIGQVQAVEFQPNVGDLVVVRFK</sequence>
<dbReference type="RefSeq" id="WP_112790378.1">
    <property type="nucleotide sequence ID" value="NZ_NAQV01000023.1"/>
</dbReference>
<organism evidence="1 2">
    <name type="scientific">Dolosigranulum pigrum</name>
    <dbReference type="NCBI Taxonomy" id="29394"/>
    <lineage>
        <taxon>Bacteria</taxon>
        <taxon>Bacillati</taxon>
        <taxon>Bacillota</taxon>
        <taxon>Bacilli</taxon>
        <taxon>Lactobacillales</taxon>
        <taxon>Carnobacteriaceae</taxon>
        <taxon>Dolosigranulum</taxon>
    </lineage>
</organism>
<evidence type="ECO:0008006" key="3">
    <source>
        <dbReference type="Google" id="ProtNLM"/>
    </source>
</evidence>
<dbReference type="AlphaFoldDB" id="A0A328KMR9"/>
<dbReference type="EMBL" id="NAQV01000023">
    <property type="protein sequence ID" value="RAN62430.1"/>
    <property type="molecule type" value="Genomic_DNA"/>
</dbReference>
<comment type="caution">
    <text evidence="1">The sequence shown here is derived from an EMBL/GenBank/DDBJ whole genome shotgun (WGS) entry which is preliminary data.</text>
</comment>
<evidence type="ECO:0000313" key="2">
    <source>
        <dbReference type="Proteomes" id="UP000249099"/>
    </source>
</evidence>
<proteinExistence type="predicted"/>
<reference evidence="1 2" key="1">
    <citation type="submission" date="2017-03" db="EMBL/GenBank/DDBJ databases">
        <title>wgs assembly of Dolosigranulum pigrum KPL CDC strains.</title>
        <authorList>
            <person name="Brugger S.D."/>
            <person name="Pettigrew M."/>
            <person name="Kong Y."/>
            <person name="Lemon K.P."/>
        </authorList>
    </citation>
    <scope>NUCLEOTIDE SEQUENCE [LARGE SCALE GENOMIC DNA]</scope>
    <source>
        <strain evidence="1 2">KPL1931_CDC4294-98</strain>
    </source>
</reference>
<dbReference type="Proteomes" id="UP000249099">
    <property type="component" value="Unassembled WGS sequence"/>
</dbReference>
<evidence type="ECO:0000313" key="1">
    <source>
        <dbReference type="EMBL" id="RAN62430.1"/>
    </source>
</evidence>
<gene>
    <name evidence="1" type="ORF">B8A44_07735</name>
</gene>